<dbReference type="GO" id="GO:0000724">
    <property type="term" value="P:double-strand break repair via homologous recombination"/>
    <property type="evidence" value="ECO:0007669"/>
    <property type="project" value="InterPro"/>
</dbReference>
<dbReference type="Gene3D" id="3.30.40.10">
    <property type="entry name" value="Zinc/RING finger domain, C3HC4 (zinc finger)"/>
    <property type="match status" value="1"/>
</dbReference>
<dbReference type="OrthoDB" id="756301at2759"/>
<sequence length="526" mass="59144">MRSSLSSIDKRTSPSESTGISSRTRCSSRKAKQGLTQTRTHLEIESPSTMASATPSQRHGRALAHAQYTPSINIPALPPYEAPEAPLDAEQQRRLATLLSSRELKDLKTHIKSAAEKLTESVGQIGDRLCDAQVRYEREKDKINARRRAGSDEENIAADRDEALLEEQQRLTGMEQKVESLRGIMEERMRKVIDTESRLQALEDAVEQMSREEAQAQTQPRQTRSARRRPRHSGGGTDDEDDEQDGDYETTPEREARELNAQNPPSRRFVAGLGREIEKWDSLSMTQKYTGHNDYVGFYRVVHESKFPADHVPPLPHSSTWFEGREDPNASAQRTRSTRNREPSPAESDDIAIERERESLVCPLTQRMFEDPVTSGKCPHSFEREAIMSMISRSPTTVAPGPGQGRRRLRSIKCPECDTVFTAADLHSNPALVLKVQRAQKAQREAEEHLHDADDLDDPNRVTLTSDAVDADEMDVDVDLDADESDEPRVKTEPMTQEALSVATDSEEEATDSDEDEEDDDDDNEE</sequence>
<gene>
    <name evidence="13" type="ORF">N7468_006816</name>
</gene>
<evidence type="ECO:0000256" key="10">
    <source>
        <dbReference type="PROSITE-ProRule" id="PRU00452"/>
    </source>
</evidence>
<feature type="region of interest" description="Disordered" evidence="11">
    <location>
        <begin position="439"/>
        <end position="526"/>
    </location>
</feature>
<keyword evidence="4" id="KW-0808">Transferase</keyword>
<feature type="region of interest" description="Disordered" evidence="11">
    <location>
        <begin position="1"/>
        <end position="67"/>
    </location>
</feature>
<comment type="similarity">
    <text evidence="3">Belongs to the NSE2 family.</text>
</comment>
<keyword evidence="5" id="KW-0479">Metal-binding</keyword>
<feature type="domain" description="SP-RING-type" evidence="12">
    <location>
        <begin position="347"/>
        <end position="445"/>
    </location>
</feature>
<evidence type="ECO:0000256" key="1">
    <source>
        <dbReference type="ARBA" id="ARBA00004123"/>
    </source>
</evidence>
<dbReference type="RefSeq" id="XP_058329002.1">
    <property type="nucleotide sequence ID" value="XM_058476112.1"/>
</dbReference>
<dbReference type="InterPro" id="IPR004181">
    <property type="entry name" value="Znf_MIZ"/>
</dbReference>
<dbReference type="PANTHER" id="PTHR21330:SF1">
    <property type="entry name" value="E3 SUMO-PROTEIN LIGASE NSE2"/>
    <property type="match status" value="1"/>
</dbReference>
<dbReference type="GO" id="GO:0005634">
    <property type="term" value="C:nucleus"/>
    <property type="evidence" value="ECO:0007669"/>
    <property type="project" value="UniProtKB-SubCell"/>
</dbReference>
<keyword evidence="9" id="KW-0539">Nucleus</keyword>
<evidence type="ECO:0000256" key="9">
    <source>
        <dbReference type="ARBA" id="ARBA00023242"/>
    </source>
</evidence>
<reference evidence="13" key="2">
    <citation type="journal article" date="2023" name="IMA Fungus">
        <title>Comparative genomic study of the Penicillium genus elucidates a diverse pangenome and 15 lateral gene transfer events.</title>
        <authorList>
            <person name="Petersen C."/>
            <person name="Sorensen T."/>
            <person name="Nielsen M.R."/>
            <person name="Sondergaard T.E."/>
            <person name="Sorensen J.L."/>
            <person name="Fitzpatrick D.A."/>
            <person name="Frisvad J.C."/>
            <person name="Nielsen K.L."/>
        </authorList>
    </citation>
    <scope>NUCLEOTIDE SEQUENCE</scope>
    <source>
        <strain evidence="13">IBT 19713</strain>
    </source>
</reference>
<proteinExistence type="inferred from homology"/>
<feature type="compositionally biased region" description="Polar residues" evidence="11">
    <location>
        <begin position="46"/>
        <end position="57"/>
    </location>
</feature>
<feature type="region of interest" description="Disordered" evidence="11">
    <location>
        <begin position="318"/>
        <end position="354"/>
    </location>
</feature>
<evidence type="ECO:0000256" key="3">
    <source>
        <dbReference type="ARBA" id="ARBA00008212"/>
    </source>
</evidence>
<evidence type="ECO:0000256" key="8">
    <source>
        <dbReference type="ARBA" id="ARBA00022833"/>
    </source>
</evidence>
<dbReference type="SUPFAM" id="SSF57850">
    <property type="entry name" value="RING/U-box"/>
    <property type="match status" value="1"/>
</dbReference>
<evidence type="ECO:0000256" key="6">
    <source>
        <dbReference type="ARBA" id="ARBA00022771"/>
    </source>
</evidence>
<feature type="region of interest" description="Disordered" evidence="11">
    <location>
        <begin position="206"/>
        <end position="269"/>
    </location>
</feature>
<protein>
    <submittedName>
        <fullName evidence="13">Chromosomal organization and DNA repair protein Mms21</fullName>
    </submittedName>
</protein>
<evidence type="ECO:0000256" key="7">
    <source>
        <dbReference type="ARBA" id="ARBA00022786"/>
    </source>
</evidence>
<comment type="pathway">
    <text evidence="2">Protein modification; protein sumoylation.</text>
</comment>
<dbReference type="CDD" id="cd16651">
    <property type="entry name" value="SPL-RING_NSE2"/>
    <property type="match status" value="1"/>
</dbReference>
<dbReference type="AlphaFoldDB" id="A0A9W9TJY5"/>
<feature type="compositionally biased region" description="Acidic residues" evidence="11">
    <location>
        <begin position="505"/>
        <end position="526"/>
    </location>
</feature>
<keyword evidence="6 10" id="KW-0863">Zinc-finger</keyword>
<accession>A0A9W9TJY5</accession>
<organism evidence="13 14">
    <name type="scientific">Penicillium chermesinum</name>
    <dbReference type="NCBI Taxonomy" id="63820"/>
    <lineage>
        <taxon>Eukaryota</taxon>
        <taxon>Fungi</taxon>
        <taxon>Dikarya</taxon>
        <taxon>Ascomycota</taxon>
        <taxon>Pezizomycotina</taxon>
        <taxon>Eurotiomycetes</taxon>
        <taxon>Eurotiomycetidae</taxon>
        <taxon>Eurotiales</taxon>
        <taxon>Aspergillaceae</taxon>
        <taxon>Penicillium</taxon>
    </lineage>
</organism>
<keyword evidence="14" id="KW-1185">Reference proteome</keyword>
<keyword evidence="8" id="KW-0862">Zinc</keyword>
<dbReference type="EMBL" id="JAPQKS010000005">
    <property type="protein sequence ID" value="KAJ5225591.1"/>
    <property type="molecule type" value="Genomic_DNA"/>
</dbReference>
<dbReference type="Pfam" id="PF11789">
    <property type="entry name" value="zf-Nse"/>
    <property type="match status" value="1"/>
</dbReference>
<comment type="caution">
    <text evidence="13">The sequence shown here is derived from an EMBL/GenBank/DDBJ whole genome shotgun (WGS) entry which is preliminary data.</text>
</comment>
<dbReference type="GO" id="GO:0016925">
    <property type="term" value="P:protein sumoylation"/>
    <property type="evidence" value="ECO:0007669"/>
    <property type="project" value="TreeGrafter"/>
</dbReference>
<feature type="compositionally biased region" description="Polar residues" evidence="11">
    <location>
        <begin position="14"/>
        <end position="25"/>
    </location>
</feature>
<dbReference type="GO" id="GO:0008270">
    <property type="term" value="F:zinc ion binding"/>
    <property type="evidence" value="ECO:0007669"/>
    <property type="project" value="UniProtKB-KW"/>
</dbReference>
<dbReference type="GO" id="GO:0030915">
    <property type="term" value="C:Smc5-Smc6 complex"/>
    <property type="evidence" value="ECO:0007669"/>
    <property type="project" value="InterPro"/>
</dbReference>
<evidence type="ECO:0000313" key="13">
    <source>
        <dbReference type="EMBL" id="KAJ5225591.1"/>
    </source>
</evidence>
<dbReference type="GeneID" id="83203415"/>
<reference evidence="13" key="1">
    <citation type="submission" date="2022-11" db="EMBL/GenBank/DDBJ databases">
        <authorList>
            <person name="Petersen C."/>
        </authorList>
    </citation>
    <scope>NUCLEOTIDE SEQUENCE</scope>
    <source>
        <strain evidence="13">IBT 19713</strain>
    </source>
</reference>
<keyword evidence="7" id="KW-0833">Ubl conjugation pathway</keyword>
<feature type="compositionally biased region" description="Acidic residues" evidence="11">
    <location>
        <begin position="469"/>
        <end position="486"/>
    </location>
</feature>
<comment type="subcellular location">
    <subcellularLocation>
        <location evidence="1">Nucleus</location>
    </subcellularLocation>
</comment>
<dbReference type="PANTHER" id="PTHR21330">
    <property type="entry name" value="E3 SUMO-PROTEIN LIGASE NSE2"/>
    <property type="match status" value="1"/>
</dbReference>
<dbReference type="PROSITE" id="PS51044">
    <property type="entry name" value="ZF_SP_RING"/>
    <property type="match status" value="1"/>
</dbReference>
<evidence type="ECO:0000259" key="12">
    <source>
        <dbReference type="PROSITE" id="PS51044"/>
    </source>
</evidence>
<dbReference type="InterPro" id="IPR013083">
    <property type="entry name" value="Znf_RING/FYVE/PHD"/>
</dbReference>
<evidence type="ECO:0000313" key="14">
    <source>
        <dbReference type="Proteomes" id="UP001150941"/>
    </source>
</evidence>
<evidence type="ECO:0000256" key="11">
    <source>
        <dbReference type="SAM" id="MobiDB-lite"/>
    </source>
</evidence>
<feature type="compositionally biased region" description="Basic and acidic residues" evidence="11">
    <location>
        <begin position="442"/>
        <end position="453"/>
    </location>
</feature>
<feature type="compositionally biased region" description="Acidic residues" evidence="11">
    <location>
        <begin position="237"/>
        <end position="250"/>
    </location>
</feature>
<dbReference type="Proteomes" id="UP001150941">
    <property type="component" value="Unassembled WGS sequence"/>
</dbReference>
<evidence type="ECO:0000256" key="2">
    <source>
        <dbReference type="ARBA" id="ARBA00004718"/>
    </source>
</evidence>
<evidence type="ECO:0000256" key="4">
    <source>
        <dbReference type="ARBA" id="ARBA00022679"/>
    </source>
</evidence>
<name>A0A9W9TJY5_9EURO</name>
<dbReference type="InterPro" id="IPR026846">
    <property type="entry name" value="Nse2(Mms21)"/>
</dbReference>
<evidence type="ECO:0000256" key="5">
    <source>
        <dbReference type="ARBA" id="ARBA00022723"/>
    </source>
</evidence>
<dbReference type="GO" id="GO:0061665">
    <property type="term" value="F:SUMO ligase activity"/>
    <property type="evidence" value="ECO:0007669"/>
    <property type="project" value="TreeGrafter"/>
</dbReference>